<accession>A0A7S4JZ33</accession>
<feature type="region of interest" description="Disordered" evidence="1">
    <location>
        <begin position="35"/>
        <end position="134"/>
    </location>
</feature>
<dbReference type="AlphaFoldDB" id="A0A7S4JZ33"/>
<sequence>MALHPMPCSLKDKLKDDLVSGLVRRDHQAELQELSNINMRGQEMSLHDKAEKEGQLQDPSLHPSLAATVSSLQRSPGGTWRDSTTGKAVELAVSGNGKRGRRRPSQSDMAPREDGVTASGPTVAGESKAEEPVVAPLAVTAVTLPPPERRQSLPRSA</sequence>
<organism evidence="2">
    <name type="scientific">Odontella aurita</name>
    <dbReference type="NCBI Taxonomy" id="265563"/>
    <lineage>
        <taxon>Eukaryota</taxon>
        <taxon>Sar</taxon>
        <taxon>Stramenopiles</taxon>
        <taxon>Ochrophyta</taxon>
        <taxon>Bacillariophyta</taxon>
        <taxon>Mediophyceae</taxon>
        <taxon>Biddulphiophycidae</taxon>
        <taxon>Eupodiscales</taxon>
        <taxon>Odontellaceae</taxon>
        <taxon>Odontella</taxon>
    </lineage>
</organism>
<reference evidence="2" key="1">
    <citation type="submission" date="2021-01" db="EMBL/GenBank/DDBJ databases">
        <authorList>
            <person name="Corre E."/>
            <person name="Pelletier E."/>
            <person name="Niang G."/>
            <person name="Scheremetjew M."/>
            <person name="Finn R."/>
            <person name="Kale V."/>
            <person name="Holt S."/>
            <person name="Cochrane G."/>
            <person name="Meng A."/>
            <person name="Brown T."/>
            <person name="Cohen L."/>
        </authorList>
    </citation>
    <scope>NUCLEOTIDE SEQUENCE</scope>
    <source>
        <strain evidence="2">Isolate 1302-5</strain>
    </source>
</reference>
<name>A0A7S4JZ33_9STRA</name>
<feature type="compositionally biased region" description="Polar residues" evidence="1">
    <location>
        <begin position="67"/>
        <end position="86"/>
    </location>
</feature>
<gene>
    <name evidence="2" type="ORF">OAUR00152_LOCUS36313</name>
</gene>
<dbReference type="EMBL" id="HBKQ01052781">
    <property type="protein sequence ID" value="CAE2278648.1"/>
    <property type="molecule type" value="Transcribed_RNA"/>
</dbReference>
<feature type="compositionally biased region" description="Basic and acidic residues" evidence="1">
    <location>
        <begin position="45"/>
        <end position="55"/>
    </location>
</feature>
<evidence type="ECO:0000313" key="2">
    <source>
        <dbReference type="EMBL" id="CAE2278648.1"/>
    </source>
</evidence>
<proteinExistence type="predicted"/>
<evidence type="ECO:0000256" key="1">
    <source>
        <dbReference type="SAM" id="MobiDB-lite"/>
    </source>
</evidence>
<protein>
    <submittedName>
        <fullName evidence="2">Uncharacterized protein</fullName>
    </submittedName>
</protein>